<reference evidence="2 3" key="1">
    <citation type="submission" date="2020-04" db="EMBL/GenBank/DDBJ databases">
        <title>Draft genome of Methanobacterium subterraneum isolated from animal feces.</title>
        <authorList>
            <person name="Ouboter H.T."/>
            <person name="Berger S."/>
            <person name="Gungor E."/>
            <person name="Jetten M.S.M."/>
            <person name="Welte C.U."/>
        </authorList>
    </citation>
    <scope>NUCLEOTIDE SEQUENCE [LARGE SCALE GENOMIC DNA]</scope>
    <source>
        <strain evidence="2">HO_2020</strain>
    </source>
</reference>
<organism evidence="2 3">
    <name type="scientific">Methanobacterium subterraneum</name>
    <dbReference type="NCBI Taxonomy" id="59277"/>
    <lineage>
        <taxon>Archaea</taxon>
        <taxon>Methanobacteriati</taxon>
        <taxon>Methanobacteriota</taxon>
        <taxon>Methanomada group</taxon>
        <taxon>Methanobacteria</taxon>
        <taxon>Methanobacteriales</taxon>
        <taxon>Methanobacteriaceae</taxon>
        <taxon>Methanobacterium</taxon>
    </lineage>
</organism>
<evidence type="ECO:0000313" key="2">
    <source>
        <dbReference type="EMBL" id="NMO09312.1"/>
    </source>
</evidence>
<comment type="caution">
    <text evidence="2">The sequence shown here is derived from an EMBL/GenBank/DDBJ whole genome shotgun (WGS) entry which is preliminary data.</text>
</comment>
<feature type="transmembrane region" description="Helical" evidence="1">
    <location>
        <begin position="205"/>
        <end position="225"/>
    </location>
</feature>
<protein>
    <submittedName>
        <fullName evidence="2">DUF4386 family protein</fullName>
    </submittedName>
</protein>
<sequence length="234" mass="25889">MESEDSKWRSLYNVGGIAAIMAAVLLLIEIIVFTIWPQPATVLGYFTLLQTNKIIGLIDFYLLEIIAYILFIPMFLAIYFALRRLNESYMVIAIFMAFLGIAIFLSTNNSFSMLNLSNQYVTATTEAQKFIILAAGQALLVNTGQRAFGGFNMGLLLISVAGIVMSTVMLRSNNFGNKTAYVGILAFAISLAEYVRMILLPAELTILLIFAILSGVLLMIWLIMVGRSLIKLSN</sequence>
<dbReference type="Pfam" id="PF14329">
    <property type="entry name" value="DUF4386"/>
    <property type="match status" value="1"/>
</dbReference>
<dbReference type="AlphaFoldDB" id="A0A7K4DLK4"/>
<proteinExistence type="predicted"/>
<keyword evidence="1" id="KW-1133">Transmembrane helix</keyword>
<gene>
    <name evidence="2" type="ORF">HG719_05615</name>
</gene>
<evidence type="ECO:0000256" key="1">
    <source>
        <dbReference type="SAM" id="Phobius"/>
    </source>
</evidence>
<evidence type="ECO:0000313" key="3">
    <source>
        <dbReference type="Proteomes" id="UP000591058"/>
    </source>
</evidence>
<feature type="transmembrane region" description="Helical" evidence="1">
    <location>
        <begin position="147"/>
        <end position="168"/>
    </location>
</feature>
<keyword evidence="1" id="KW-0812">Transmembrane</keyword>
<feature type="transmembrane region" description="Helical" evidence="1">
    <location>
        <begin position="89"/>
        <end position="107"/>
    </location>
</feature>
<feature type="transmembrane region" description="Helical" evidence="1">
    <location>
        <begin position="12"/>
        <end position="36"/>
    </location>
</feature>
<feature type="transmembrane region" description="Helical" evidence="1">
    <location>
        <begin position="180"/>
        <end position="199"/>
    </location>
</feature>
<keyword evidence="1" id="KW-0472">Membrane</keyword>
<dbReference type="EMBL" id="JABBYL010000020">
    <property type="protein sequence ID" value="NMO09312.1"/>
    <property type="molecule type" value="Genomic_DNA"/>
</dbReference>
<dbReference type="RefSeq" id="WP_169032704.1">
    <property type="nucleotide sequence ID" value="NZ_JABBYL010000020.1"/>
</dbReference>
<accession>A0A7K4DLK4</accession>
<feature type="transmembrane region" description="Helical" evidence="1">
    <location>
        <begin position="56"/>
        <end position="82"/>
    </location>
</feature>
<name>A0A7K4DLK4_9EURY</name>
<dbReference type="InterPro" id="IPR025495">
    <property type="entry name" value="DUF4386"/>
</dbReference>
<dbReference type="Proteomes" id="UP000591058">
    <property type="component" value="Unassembled WGS sequence"/>
</dbReference>